<name>A0A329S0P1_9STRA</name>
<dbReference type="OrthoDB" id="10288035at2759"/>
<dbReference type="EMBL" id="RCMV01001191">
    <property type="protein sequence ID" value="KAG3209864.1"/>
    <property type="molecule type" value="Genomic_DNA"/>
</dbReference>
<reference evidence="7 8" key="1">
    <citation type="submission" date="2018-01" db="EMBL/GenBank/DDBJ databases">
        <title>Draft genome of the strawberry crown rot pathogen Phytophthora cactorum.</title>
        <authorList>
            <person name="Armitage A.D."/>
            <person name="Lysoe E."/>
            <person name="Nellist C.F."/>
            <person name="Harrison R.J."/>
            <person name="Brurberg M.B."/>
        </authorList>
    </citation>
    <scope>NUCLEOTIDE SEQUENCE [LARGE SCALE GENOMIC DNA]</scope>
    <source>
        <strain evidence="7 8">10300</strain>
    </source>
</reference>
<dbReference type="Proteomes" id="UP000774804">
    <property type="component" value="Unassembled WGS sequence"/>
</dbReference>
<dbReference type="EMBL" id="RCMI01000951">
    <property type="protein sequence ID" value="KAG2893613.1"/>
    <property type="molecule type" value="Genomic_DNA"/>
</dbReference>
<organism evidence="7 8">
    <name type="scientific">Phytophthora cactorum</name>
    <dbReference type="NCBI Taxonomy" id="29920"/>
    <lineage>
        <taxon>Eukaryota</taxon>
        <taxon>Sar</taxon>
        <taxon>Stramenopiles</taxon>
        <taxon>Oomycota</taxon>
        <taxon>Peronosporomycetes</taxon>
        <taxon>Peronosporales</taxon>
        <taxon>Peronosporaceae</taxon>
        <taxon>Phytophthora</taxon>
    </lineage>
</organism>
<evidence type="ECO:0000313" key="6">
    <source>
        <dbReference type="EMBL" id="KAG3209864.1"/>
    </source>
</evidence>
<evidence type="ECO:0000313" key="5">
    <source>
        <dbReference type="EMBL" id="KAG2963993.1"/>
    </source>
</evidence>
<dbReference type="Proteomes" id="UP000697107">
    <property type="component" value="Unassembled WGS sequence"/>
</dbReference>
<keyword evidence="1" id="KW-0732">Signal</keyword>
<evidence type="ECO:0000313" key="2">
    <source>
        <dbReference type="EMBL" id="KAG2841621.1"/>
    </source>
</evidence>
<feature type="signal peptide" evidence="1">
    <location>
        <begin position="1"/>
        <end position="18"/>
    </location>
</feature>
<dbReference type="EMBL" id="RCMG01000937">
    <property type="protein sequence ID" value="KAG2841621.1"/>
    <property type="molecule type" value="Genomic_DNA"/>
</dbReference>
<evidence type="ECO:0000313" key="7">
    <source>
        <dbReference type="EMBL" id="RAW30229.1"/>
    </source>
</evidence>
<evidence type="ECO:0000313" key="4">
    <source>
        <dbReference type="EMBL" id="KAG2906365.1"/>
    </source>
</evidence>
<dbReference type="Proteomes" id="UP000251314">
    <property type="component" value="Unassembled WGS sequence"/>
</dbReference>
<feature type="chain" id="PRO_5039985646" evidence="1">
    <location>
        <begin position="19"/>
        <end position="253"/>
    </location>
</feature>
<sequence length="253" mass="26768">MLVISALALDILFWKVQGDISANGTFDIFNDNTITTTYDQCSVSTGNTSSFTNYVLSASSYHTTNGNVKLGFFATNSNSSAAGKMWIQSNSSFGLSARSSFTGSSAQSDIFIHANPGVVSFGKSGTPISTTHRLEINDSVMVSNTASATSLSNLPIIGVFDSTQATLTSQRWLYWGRDITNNSCWNITSYYTSNFSSTNYMKLAATQYASSSGIIMTAQNNVAINGTNSGGTVITPICPLAVTGYIAVTVPSG</sequence>
<dbReference type="EMBL" id="RCML01001264">
    <property type="protein sequence ID" value="KAG2963993.1"/>
    <property type="molecule type" value="Genomic_DNA"/>
</dbReference>
<dbReference type="EMBL" id="RCMK01000964">
    <property type="protein sequence ID" value="KAG2906365.1"/>
    <property type="molecule type" value="Genomic_DNA"/>
</dbReference>
<keyword evidence="8" id="KW-1185">Reference proteome</keyword>
<accession>A0A329S0P1</accession>
<dbReference type="EMBL" id="MJFZ01000382">
    <property type="protein sequence ID" value="RAW30229.1"/>
    <property type="molecule type" value="Genomic_DNA"/>
</dbReference>
<evidence type="ECO:0000313" key="8">
    <source>
        <dbReference type="Proteomes" id="UP000251314"/>
    </source>
</evidence>
<gene>
    <name evidence="7" type="ORF">PC110_g13415</name>
    <name evidence="2" type="ORF">PC113_g18998</name>
    <name evidence="3" type="ORF">PC115_g18425</name>
    <name evidence="4" type="ORF">PC117_g20540</name>
    <name evidence="5" type="ORF">PC118_g20590</name>
    <name evidence="6" type="ORF">PC129_g19132</name>
</gene>
<evidence type="ECO:0000256" key="1">
    <source>
        <dbReference type="SAM" id="SignalP"/>
    </source>
</evidence>
<dbReference type="VEuPathDB" id="FungiDB:PC110_g13415"/>
<dbReference type="AlphaFoldDB" id="A0A329S0P1"/>
<dbReference type="Proteomes" id="UP000760860">
    <property type="component" value="Unassembled WGS sequence"/>
</dbReference>
<dbReference type="Proteomes" id="UP000736787">
    <property type="component" value="Unassembled WGS sequence"/>
</dbReference>
<protein>
    <submittedName>
        <fullName evidence="7">Uncharacterized protein</fullName>
    </submittedName>
</protein>
<comment type="caution">
    <text evidence="7">The sequence shown here is derived from an EMBL/GenBank/DDBJ whole genome shotgun (WGS) entry which is preliminary data.</text>
</comment>
<proteinExistence type="predicted"/>
<reference evidence="2" key="2">
    <citation type="submission" date="2018-10" db="EMBL/GenBank/DDBJ databases">
        <title>Effector identification in a new, highly contiguous assembly of the strawberry crown rot pathogen Phytophthora cactorum.</title>
        <authorList>
            <person name="Armitage A.D."/>
            <person name="Nellist C.F."/>
            <person name="Bates H."/>
            <person name="Vickerstaff R.J."/>
            <person name="Harrison R.J."/>
        </authorList>
    </citation>
    <scope>NUCLEOTIDE SEQUENCE</scope>
    <source>
        <strain evidence="2">15-7</strain>
        <strain evidence="3">4032</strain>
        <strain evidence="4">4040</strain>
        <strain evidence="5">P415</strain>
        <strain evidence="6">P421</strain>
    </source>
</reference>
<evidence type="ECO:0000313" key="3">
    <source>
        <dbReference type="EMBL" id="KAG2893613.1"/>
    </source>
</evidence>
<dbReference type="Proteomes" id="UP000735874">
    <property type="component" value="Unassembled WGS sequence"/>
</dbReference>